<evidence type="ECO:0000313" key="1">
    <source>
        <dbReference type="EMBL" id="MFB2835352.1"/>
    </source>
</evidence>
<dbReference type="EMBL" id="JBHFNT010000106">
    <property type="protein sequence ID" value="MFB2835352.1"/>
    <property type="molecule type" value="Genomic_DNA"/>
</dbReference>
<protein>
    <submittedName>
        <fullName evidence="1">Uncharacterized protein</fullName>
    </submittedName>
</protein>
<organism evidence="1 2">
    <name type="scientific">Floridaenema evergladense BLCC-F167</name>
    <dbReference type="NCBI Taxonomy" id="3153639"/>
    <lineage>
        <taxon>Bacteria</taxon>
        <taxon>Bacillati</taxon>
        <taxon>Cyanobacteriota</taxon>
        <taxon>Cyanophyceae</taxon>
        <taxon>Oscillatoriophycideae</taxon>
        <taxon>Aerosakkonematales</taxon>
        <taxon>Aerosakkonemataceae</taxon>
        <taxon>Floridanema</taxon>
        <taxon>Floridanema evergladense</taxon>
    </lineage>
</organism>
<evidence type="ECO:0000313" key="2">
    <source>
        <dbReference type="Proteomes" id="UP001576780"/>
    </source>
</evidence>
<dbReference type="Proteomes" id="UP001576780">
    <property type="component" value="Unassembled WGS sequence"/>
</dbReference>
<name>A0ABV4WKF2_9CYAN</name>
<accession>A0ABV4WKF2</accession>
<sequence length="390" mass="44227">MQSYKKVKKRRIYNQSRSCSTCGDIECFERPRFFAGQLLTDKDLEAAQRYVIEKNKLHNRHLVGTGVVCGLAVRCDPCCDGSVVVEPGYAIDCCGNDIVLCEPETFHLLDCLEEQQREGDCCDRKIRTPKVPRDQIREYCLILSYFEEPTHPTTALIRDNGCSNTRCEPARIRESFRFSLIEKPVEESRPKLIPDDSFLGQVSECFRVLREVQAAVKTGRTAEENYPNNPPGSAPVSTGAFAPVFYQFRKLVLEFYQREPEIRCTLPEKVAELEAQFQSGNDDDQQRAALLMLALASQLLLDCFCNALLAPCPDCDEEVGVELACITLRGDKIEKICNTVRKQLITGPSLQYWMQPLFSGIQQLIELLCCELDIVKLVDERLPRPQRPIG</sequence>
<dbReference type="RefSeq" id="WP_413277766.1">
    <property type="nucleotide sequence ID" value="NZ_JBHFNT010000106.1"/>
</dbReference>
<proteinExistence type="predicted"/>
<keyword evidence="2" id="KW-1185">Reference proteome</keyword>
<comment type="caution">
    <text evidence="1">The sequence shown here is derived from an EMBL/GenBank/DDBJ whole genome shotgun (WGS) entry which is preliminary data.</text>
</comment>
<reference evidence="1 2" key="1">
    <citation type="submission" date="2024-09" db="EMBL/GenBank/DDBJ databases">
        <title>Floridaenema gen nov. (Aerosakkonemataceae, Aerosakkonematales ord. nov., Cyanobacteria) from benthic tropical and subtropical fresh waters, with the description of four new species.</title>
        <authorList>
            <person name="Moretto J.A."/>
            <person name="Berthold D.E."/>
            <person name="Lefler F.W."/>
            <person name="Huang I.-S."/>
            <person name="Laughinghouse H. IV."/>
        </authorList>
    </citation>
    <scope>NUCLEOTIDE SEQUENCE [LARGE SCALE GENOMIC DNA]</scope>
    <source>
        <strain evidence="1 2">BLCC-F167</strain>
    </source>
</reference>
<gene>
    <name evidence="1" type="ORF">ACE1CA_12545</name>
</gene>